<evidence type="ECO:0000256" key="3">
    <source>
        <dbReference type="ARBA" id="ARBA00004406"/>
    </source>
</evidence>
<dbReference type="GO" id="GO:0020037">
    <property type="term" value="F:heme binding"/>
    <property type="evidence" value="ECO:0007669"/>
    <property type="project" value="InterPro"/>
</dbReference>
<feature type="binding site" description="axial binding residue" evidence="13">
    <location>
        <position position="185"/>
    </location>
    <ligand>
        <name>heme</name>
        <dbReference type="ChEBI" id="CHEBI:30413"/>
    </ligand>
    <ligandPart>
        <name>Fe</name>
        <dbReference type="ChEBI" id="CHEBI:18248"/>
    </ligandPart>
</feature>
<dbReference type="Gene3D" id="1.10.630.10">
    <property type="entry name" value="Cytochrome P450"/>
    <property type="match status" value="1"/>
</dbReference>
<evidence type="ECO:0000313" key="15">
    <source>
        <dbReference type="EMBL" id="KAJ8916091.1"/>
    </source>
</evidence>
<keyword evidence="6 13" id="KW-0479">Metal-binding</keyword>
<evidence type="ECO:0000256" key="9">
    <source>
        <dbReference type="ARBA" id="ARBA00023002"/>
    </source>
</evidence>
<evidence type="ECO:0000256" key="4">
    <source>
        <dbReference type="ARBA" id="ARBA00010617"/>
    </source>
</evidence>
<dbReference type="EMBL" id="JANEYG010000045">
    <property type="protein sequence ID" value="KAJ8916091.1"/>
    <property type="molecule type" value="Genomic_DNA"/>
</dbReference>
<dbReference type="SUPFAM" id="SSF48264">
    <property type="entry name" value="Cytochrome P450"/>
    <property type="match status" value="1"/>
</dbReference>
<keyword evidence="12" id="KW-0472">Membrane</keyword>
<dbReference type="Pfam" id="PF00067">
    <property type="entry name" value="p450"/>
    <property type="match status" value="1"/>
</dbReference>
<gene>
    <name evidence="15" type="ORF">NQ315_004457</name>
</gene>
<dbReference type="InterPro" id="IPR017972">
    <property type="entry name" value="Cyt_P450_CS"/>
</dbReference>
<dbReference type="PANTHER" id="PTHR24292:SF54">
    <property type="entry name" value="CYP9F3-RELATED"/>
    <property type="match status" value="1"/>
</dbReference>
<proteinExistence type="inferred from homology"/>
<comment type="subcellular location">
    <subcellularLocation>
        <location evidence="3">Endoplasmic reticulum membrane</location>
        <topology evidence="3">Peripheral membrane protein</topology>
    </subcellularLocation>
    <subcellularLocation>
        <location evidence="2">Microsome membrane</location>
        <topology evidence="2">Peripheral membrane protein</topology>
    </subcellularLocation>
</comment>
<dbReference type="GO" id="GO:0004497">
    <property type="term" value="F:monooxygenase activity"/>
    <property type="evidence" value="ECO:0007669"/>
    <property type="project" value="UniProtKB-KW"/>
</dbReference>
<evidence type="ECO:0000256" key="6">
    <source>
        <dbReference type="ARBA" id="ARBA00022723"/>
    </source>
</evidence>
<comment type="similarity">
    <text evidence="4 14">Belongs to the cytochrome P450 family.</text>
</comment>
<protein>
    <recommendedName>
        <fullName evidence="17">Cytochrome P450</fullName>
    </recommendedName>
</protein>
<evidence type="ECO:0000256" key="5">
    <source>
        <dbReference type="ARBA" id="ARBA00022617"/>
    </source>
</evidence>
<accession>A0AAV8VQS4</accession>
<organism evidence="15 16">
    <name type="scientific">Exocentrus adspersus</name>
    <dbReference type="NCBI Taxonomy" id="1586481"/>
    <lineage>
        <taxon>Eukaryota</taxon>
        <taxon>Metazoa</taxon>
        <taxon>Ecdysozoa</taxon>
        <taxon>Arthropoda</taxon>
        <taxon>Hexapoda</taxon>
        <taxon>Insecta</taxon>
        <taxon>Pterygota</taxon>
        <taxon>Neoptera</taxon>
        <taxon>Endopterygota</taxon>
        <taxon>Coleoptera</taxon>
        <taxon>Polyphaga</taxon>
        <taxon>Cucujiformia</taxon>
        <taxon>Chrysomeloidea</taxon>
        <taxon>Cerambycidae</taxon>
        <taxon>Lamiinae</taxon>
        <taxon>Acanthocinini</taxon>
        <taxon>Exocentrus</taxon>
    </lineage>
</organism>
<sequence length="242" mass="27874">MNISLFKLLVPKNNIPAKSKPVKDLSEIDVVAQAMIFFLAGFDSVSTLMCFTTYELAANPDIQDRLRQEVMTTLDECGGKITYEGLLKMKYLDMVVSEVLRKWPSTLATDRLCLKPYTINPALPDEQPLHLEEGSILMIPIYGMHHDQEYFPNPDRFDPDRFNDENKDNIKPYTYFPFGLGPRNCIGSRFALLENKVLMFYILMYFEIVPVERSRIPVQLSKTSINLTAEGGFWFGLKRLKR</sequence>
<keyword evidence="9 14" id="KW-0560">Oxidoreductase</keyword>
<dbReference type="InterPro" id="IPR002401">
    <property type="entry name" value="Cyt_P450_E_grp-I"/>
</dbReference>
<dbReference type="Proteomes" id="UP001159042">
    <property type="component" value="Unassembled WGS sequence"/>
</dbReference>
<dbReference type="PANTHER" id="PTHR24292">
    <property type="entry name" value="CYTOCHROME P450"/>
    <property type="match status" value="1"/>
</dbReference>
<keyword evidence="7" id="KW-0256">Endoplasmic reticulum</keyword>
<dbReference type="GO" id="GO:0005506">
    <property type="term" value="F:iron ion binding"/>
    <property type="evidence" value="ECO:0007669"/>
    <property type="project" value="InterPro"/>
</dbReference>
<dbReference type="GO" id="GO:0005789">
    <property type="term" value="C:endoplasmic reticulum membrane"/>
    <property type="evidence" value="ECO:0007669"/>
    <property type="project" value="UniProtKB-SubCell"/>
</dbReference>
<evidence type="ECO:0000256" key="1">
    <source>
        <dbReference type="ARBA" id="ARBA00001971"/>
    </source>
</evidence>
<comment type="caution">
    <text evidence="15">The sequence shown here is derived from an EMBL/GenBank/DDBJ whole genome shotgun (WGS) entry which is preliminary data.</text>
</comment>
<evidence type="ECO:0000256" key="8">
    <source>
        <dbReference type="ARBA" id="ARBA00022848"/>
    </source>
</evidence>
<keyword evidence="10 13" id="KW-0408">Iron</keyword>
<name>A0AAV8VQS4_9CUCU</name>
<evidence type="ECO:0000313" key="16">
    <source>
        <dbReference type="Proteomes" id="UP001159042"/>
    </source>
</evidence>
<reference evidence="15 16" key="1">
    <citation type="journal article" date="2023" name="Insect Mol. Biol.">
        <title>Genome sequencing provides insights into the evolution of gene families encoding plant cell wall-degrading enzymes in longhorned beetles.</title>
        <authorList>
            <person name="Shin N.R."/>
            <person name="Okamura Y."/>
            <person name="Kirsch R."/>
            <person name="Pauchet Y."/>
        </authorList>
    </citation>
    <scope>NUCLEOTIDE SEQUENCE [LARGE SCALE GENOMIC DNA]</scope>
    <source>
        <strain evidence="15">EAD_L_NR</strain>
    </source>
</reference>
<keyword evidence="11 14" id="KW-0503">Monooxygenase</keyword>
<dbReference type="InterPro" id="IPR001128">
    <property type="entry name" value="Cyt_P450"/>
</dbReference>
<dbReference type="InterPro" id="IPR036396">
    <property type="entry name" value="Cyt_P450_sf"/>
</dbReference>
<evidence type="ECO:0000256" key="2">
    <source>
        <dbReference type="ARBA" id="ARBA00004174"/>
    </source>
</evidence>
<dbReference type="InterPro" id="IPR050476">
    <property type="entry name" value="Insect_CytP450_Detox"/>
</dbReference>
<dbReference type="FunFam" id="1.10.630.10:FF:000182">
    <property type="entry name" value="Cytochrome P450 3A4"/>
    <property type="match status" value="1"/>
</dbReference>
<evidence type="ECO:0000256" key="13">
    <source>
        <dbReference type="PIRSR" id="PIRSR602401-1"/>
    </source>
</evidence>
<keyword evidence="8" id="KW-0492">Microsome</keyword>
<evidence type="ECO:0000256" key="14">
    <source>
        <dbReference type="RuleBase" id="RU000461"/>
    </source>
</evidence>
<keyword evidence="16" id="KW-1185">Reference proteome</keyword>
<evidence type="ECO:0000256" key="10">
    <source>
        <dbReference type="ARBA" id="ARBA00023004"/>
    </source>
</evidence>
<evidence type="ECO:0008006" key="17">
    <source>
        <dbReference type="Google" id="ProtNLM"/>
    </source>
</evidence>
<dbReference type="PRINTS" id="PR00463">
    <property type="entry name" value="EP450I"/>
</dbReference>
<comment type="cofactor">
    <cofactor evidence="1 13">
        <name>heme</name>
        <dbReference type="ChEBI" id="CHEBI:30413"/>
    </cofactor>
</comment>
<dbReference type="GO" id="GO:0016705">
    <property type="term" value="F:oxidoreductase activity, acting on paired donors, with incorporation or reduction of molecular oxygen"/>
    <property type="evidence" value="ECO:0007669"/>
    <property type="project" value="InterPro"/>
</dbReference>
<evidence type="ECO:0000256" key="7">
    <source>
        <dbReference type="ARBA" id="ARBA00022824"/>
    </source>
</evidence>
<dbReference type="PROSITE" id="PS00086">
    <property type="entry name" value="CYTOCHROME_P450"/>
    <property type="match status" value="1"/>
</dbReference>
<evidence type="ECO:0000256" key="11">
    <source>
        <dbReference type="ARBA" id="ARBA00023033"/>
    </source>
</evidence>
<keyword evidence="5 13" id="KW-0349">Heme</keyword>
<evidence type="ECO:0000256" key="12">
    <source>
        <dbReference type="ARBA" id="ARBA00023136"/>
    </source>
</evidence>
<dbReference type="AlphaFoldDB" id="A0AAV8VQS4"/>
<dbReference type="PRINTS" id="PR00385">
    <property type="entry name" value="P450"/>
</dbReference>